<feature type="compositionally biased region" description="Low complexity" evidence="1">
    <location>
        <begin position="499"/>
        <end position="514"/>
    </location>
</feature>
<evidence type="ECO:0000256" key="1">
    <source>
        <dbReference type="SAM" id="MobiDB-lite"/>
    </source>
</evidence>
<reference evidence="3" key="1">
    <citation type="journal article" date="2017" name="Genome Biol. Evol.">
        <title>The complete genome sequence of the phytopathogenic fungus Sclerotinia sclerotiorum reveals insights into the genome architecture of broad host range pathogens.</title>
        <authorList>
            <person name="Derbyshire M."/>
            <person name="Denton-Giles M."/>
            <person name="Hegedus D."/>
            <person name="Seifbarghy S."/>
            <person name="Rollins J."/>
            <person name="van Kan J."/>
            <person name="Seidl M.F."/>
            <person name="Faino L."/>
            <person name="Mbengue M."/>
            <person name="Navaud O."/>
            <person name="Raffaele S."/>
            <person name="Hammond-Kosack K."/>
            <person name="Heard S."/>
            <person name="Oliver R."/>
        </authorList>
    </citation>
    <scope>NUCLEOTIDE SEQUENCE [LARGE SCALE GENOMIC DNA]</scope>
    <source>
        <strain evidence="3">ATCC 18683 / 1980 / Ss-1</strain>
    </source>
</reference>
<dbReference type="Proteomes" id="UP000177798">
    <property type="component" value="Chromosome 5"/>
</dbReference>
<accession>A0A1D9Q4I9</accession>
<feature type="compositionally biased region" description="Low complexity" evidence="1">
    <location>
        <begin position="72"/>
        <end position="91"/>
    </location>
</feature>
<gene>
    <name evidence="2" type="ORF">sscle_05g042530</name>
</gene>
<dbReference type="OrthoDB" id="3564670at2759"/>
<proteinExistence type="predicted"/>
<feature type="compositionally biased region" description="Polar residues" evidence="1">
    <location>
        <begin position="687"/>
        <end position="697"/>
    </location>
</feature>
<feature type="region of interest" description="Disordered" evidence="1">
    <location>
        <begin position="53"/>
        <end position="91"/>
    </location>
</feature>
<dbReference type="AlphaFoldDB" id="A0A1D9Q4I9"/>
<organism evidence="2 3">
    <name type="scientific">Sclerotinia sclerotiorum (strain ATCC 18683 / 1980 / Ss-1)</name>
    <name type="common">White mold</name>
    <name type="synonym">Whetzelinia sclerotiorum</name>
    <dbReference type="NCBI Taxonomy" id="665079"/>
    <lineage>
        <taxon>Eukaryota</taxon>
        <taxon>Fungi</taxon>
        <taxon>Dikarya</taxon>
        <taxon>Ascomycota</taxon>
        <taxon>Pezizomycotina</taxon>
        <taxon>Leotiomycetes</taxon>
        <taxon>Helotiales</taxon>
        <taxon>Sclerotiniaceae</taxon>
        <taxon>Sclerotinia</taxon>
    </lineage>
</organism>
<dbReference type="EMBL" id="CP017818">
    <property type="protein sequence ID" value="APA09483.1"/>
    <property type="molecule type" value="Genomic_DNA"/>
</dbReference>
<name>A0A1D9Q4I9_SCLS1</name>
<dbReference type="VEuPathDB" id="FungiDB:sscle_05g042530"/>
<feature type="region of interest" description="Disordered" evidence="1">
    <location>
        <begin position="492"/>
        <end position="526"/>
    </location>
</feature>
<protein>
    <submittedName>
        <fullName evidence="2">Uncharacterized protein</fullName>
    </submittedName>
</protein>
<evidence type="ECO:0000313" key="3">
    <source>
        <dbReference type="Proteomes" id="UP000177798"/>
    </source>
</evidence>
<evidence type="ECO:0000313" key="2">
    <source>
        <dbReference type="EMBL" id="APA09483.1"/>
    </source>
</evidence>
<feature type="region of interest" description="Disordered" evidence="1">
    <location>
        <begin position="668"/>
        <end position="701"/>
    </location>
</feature>
<sequence>MEHTYTEWHQAEMDTPRAPFFSSVTMAADTSEVGEIEQFNQVEYASLQYNQQSQQQTLESSRAPSHPTLLNTSQPQTHHPNTTTTSPSTYTFPLNLPSPNVLIRLEPHSPILDHLTVQYIPQGPHPNLPHISHAIVDQVHASEILNKHVSDRTPFVRAASRRLQAVLGVRNDLPFDLLMGSGGNDARNLVVGVDGMLVDLGVVGLRGIGEYCDVVRGDGLVIGDGAGNGREDVGTHMDFNIDTNTNCNADTERNLNTAAQYYPQIINTYPTLQNQQNLPLQNPTNLSYEYPQNPKIPHFFPSSSVNPHTGEGLREYLLTRALLTGSKKRVCRSISFHDFTPDVRTGEFYNRLLVHIGVDGVSKSKSDRVEVVELSLPDKNGILHPWLSIFIQRPFLTITSPHKNYSTNTPPNFPSPIPTTWLCLAVPLANITTYPIQSDTTLPSSLLEETLLKNKHGLPTRKIARRQDYDFSFQGTPIFEFSTRDLFGPVSPSPTTFYSSNHPNPHSTSHEPSPTNQPPISDFLSISGLPPYNPKDPYLPYPPHISQNPTKHQQFARKYAHAAGVPYEELHTFGEIVEDESGVDISEELSPNEGIWWSKFYRGITRDRIIWERVRRAMGRGRCRVVVRWQDFAGGVGAHGDGGVGEGIGLGLGFELERRESEVERVMQGIGREKSGRNSKRKGRKSMNGTGSGSASGETLRDTLRARVNGNRMSISGERHKGTGLEAHNLRENTQGQVLDFTG</sequence>